<gene>
    <name evidence="2" type="ORF">B5E88_03795</name>
</gene>
<dbReference type="InterPro" id="IPR036866">
    <property type="entry name" value="RibonucZ/Hydroxyglut_hydro"/>
</dbReference>
<accession>A0A0H2Q102</accession>
<dbReference type="SMART" id="SM00849">
    <property type="entry name" value="Lactamase_B"/>
    <property type="match status" value="1"/>
</dbReference>
<dbReference type="Proteomes" id="UP000196074">
    <property type="component" value="Unassembled WGS sequence"/>
</dbReference>
<dbReference type="Gene3D" id="3.60.15.10">
    <property type="entry name" value="Ribonuclease Z/Hydroxyacylglutathione hydrolase-like"/>
    <property type="match status" value="1"/>
</dbReference>
<evidence type="ECO:0000313" key="2">
    <source>
        <dbReference type="EMBL" id="OUQ11068.1"/>
    </source>
</evidence>
<name>A0A0H2Q102_9ENTE</name>
<protein>
    <submittedName>
        <fullName evidence="2">MBL fold metallo-hydrolase</fullName>
    </submittedName>
</protein>
<dbReference type="InterPro" id="IPR001279">
    <property type="entry name" value="Metallo-B-lactamas"/>
</dbReference>
<keyword evidence="1" id="KW-0862">Zinc</keyword>
<dbReference type="EMBL" id="NFLC01000005">
    <property type="protein sequence ID" value="OUQ11068.1"/>
    <property type="molecule type" value="Genomic_DNA"/>
</dbReference>
<comment type="caution">
    <text evidence="2">The sequence shown here is derived from an EMBL/GenBank/DDBJ whole genome shotgun (WGS) entry which is preliminary data.</text>
</comment>
<dbReference type="AlphaFoldDB" id="A0A0H2Q102"/>
<sequence length="246" mass="27499">MKLTILGCMGAYPSKGRGTTSYLLESDGFHLLIDAGSQTLSQLEKVMCPLDLDAVIISHYHHDHIADLGVLQYMWQLSNKRDKNRVLPIYGHGNDAFHFNDLTMPQVSQGHNYLEANHLNLGPFSVTFKKTIHPVECYAMRIVEKRSGKVFVFTADSGYMESFNEFVKDADLFLADTYLFDGHENHHAHFTAGEAGKIAKAAGAKRLILSHLPEEGDYDLLKAQAQKQAGENIQVSVAKIDDTYQI</sequence>
<dbReference type="PANTHER" id="PTHR46018">
    <property type="entry name" value="ZINC PHOSPHODIESTERASE ELAC PROTEIN 1"/>
    <property type="match status" value="1"/>
</dbReference>
<dbReference type="SUPFAM" id="SSF56281">
    <property type="entry name" value="Metallo-hydrolase/oxidoreductase"/>
    <property type="match status" value="1"/>
</dbReference>
<dbReference type="GO" id="GO:0042781">
    <property type="term" value="F:3'-tRNA processing endoribonuclease activity"/>
    <property type="evidence" value="ECO:0007669"/>
    <property type="project" value="TreeGrafter"/>
</dbReference>
<keyword evidence="2" id="KW-0378">Hydrolase</keyword>
<evidence type="ECO:0000256" key="1">
    <source>
        <dbReference type="ARBA" id="ARBA00022833"/>
    </source>
</evidence>
<proteinExistence type="predicted"/>
<dbReference type="RefSeq" id="WP_047242341.1">
    <property type="nucleotide sequence ID" value="NZ_AP035890.1"/>
</dbReference>
<dbReference type="Pfam" id="PF12706">
    <property type="entry name" value="Lactamase_B_2"/>
    <property type="match status" value="1"/>
</dbReference>
<evidence type="ECO:0000313" key="3">
    <source>
        <dbReference type="Proteomes" id="UP000196074"/>
    </source>
</evidence>
<organism evidence="2 3">
    <name type="scientific">Enterococcus cecorum</name>
    <dbReference type="NCBI Taxonomy" id="44008"/>
    <lineage>
        <taxon>Bacteria</taxon>
        <taxon>Bacillati</taxon>
        <taxon>Bacillota</taxon>
        <taxon>Bacilli</taxon>
        <taxon>Lactobacillales</taxon>
        <taxon>Enterococcaceae</taxon>
        <taxon>Enterococcus</taxon>
    </lineage>
</organism>
<dbReference type="PANTHER" id="PTHR46018:SF4">
    <property type="entry name" value="METALLO-HYDROLASE YHFI-RELATED"/>
    <property type="match status" value="1"/>
</dbReference>
<dbReference type="CDD" id="cd07716">
    <property type="entry name" value="RNaseZ_short-form-like_MBL-fold"/>
    <property type="match status" value="1"/>
</dbReference>
<reference evidence="3" key="1">
    <citation type="submission" date="2017-04" db="EMBL/GenBank/DDBJ databases">
        <title>Function of individual gut microbiota members based on whole genome sequencing of pure cultures obtained from chicken caecum.</title>
        <authorList>
            <person name="Medvecky M."/>
            <person name="Cejkova D."/>
            <person name="Polansky O."/>
            <person name="Karasova D."/>
            <person name="Kubasova T."/>
            <person name="Cizek A."/>
            <person name="Rychlik I."/>
        </authorList>
    </citation>
    <scope>NUCLEOTIDE SEQUENCE [LARGE SCALE GENOMIC DNA]</scope>
    <source>
        <strain evidence="3">An144</strain>
    </source>
</reference>